<gene>
    <name evidence="2" type="ORF">M440DRAFT_1102871</name>
</gene>
<organism evidence="2 3">
    <name type="scientific">Trichoderma longibrachiatum ATCC 18648</name>
    <dbReference type="NCBI Taxonomy" id="983965"/>
    <lineage>
        <taxon>Eukaryota</taxon>
        <taxon>Fungi</taxon>
        <taxon>Dikarya</taxon>
        <taxon>Ascomycota</taxon>
        <taxon>Pezizomycotina</taxon>
        <taxon>Sordariomycetes</taxon>
        <taxon>Hypocreomycetidae</taxon>
        <taxon>Hypocreales</taxon>
        <taxon>Hypocreaceae</taxon>
        <taxon>Trichoderma</taxon>
    </lineage>
</organism>
<dbReference type="EMBL" id="KZ679144">
    <property type="protein sequence ID" value="PTB71969.1"/>
    <property type="molecule type" value="Genomic_DNA"/>
</dbReference>
<name>A0A2T4BRP3_TRILO</name>
<sequence length="131" mass="14408">MKPRGSLAQRATCHGSEVPVVEEKLRGGARRESNYGRQSALKAPKQLHTGRTSARRRPPILCANRKLDVTRSRPMAGAALVMLAISPRSNQGPAPTEIWCFSFSCSCVCRRQETAGLIIARARSSRTAMRF</sequence>
<evidence type="ECO:0000313" key="2">
    <source>
        <dbReference type="EMBL" id="PTB71969.1"/>
    </source>
</evidence>
<protein>
    <submittedName>
        <fullName evidence="2">Uncharacterized protein</fullName>
    </submittedName>
</protein>
<keyword evidence="3" id="KW-1185">Reference proteome</keyword>
<feature type="compositionally biased region" description="Basic and acidic residues" evidence="1">
    <location>
        <begin position="25"/>
        <end position="34"/>
    </location>
</feature>
<evidence type="ECO:0000313" key="3">
    <source>
        <dbReference type="Proteomes" id="UP000240760"/>
    </source>
</evidence>
<accession>A0A2T4BRP3</accession>
<reference evidence="2 3" key="1">
    <citation type="submission" date="2016-07" db="EMBL/GenBank/DDBJ databases">
        <title>Multiple horizontal gene transfer events from other fungi enriched the ability of initially mycotrophic Trichoderma (Ascomycota) to feed on dead plant biomass.</title>
        <authorList>
            <consortium name="DOE Joint Genome Institute"/>
            <person name="Aerts A."/>
            <person name="Atanasova L."/>
            <person name="Chenthamara K."/>
            <person name="Zhang J."/>
            <person name="Grujic M."/>
            <person name="Henrissat B."/>
            <person name="Kuo A."/>
            <person name="Salamov A."/>
            <person name="Lipzen A."/>
            <person name="Labutti K."/>
            <person name="Barry K."/>
            <person name="Miao Y."/>
            <person name="Rahimi M.J."/>
            <person name="Shen Q."/>
            <person name="Grigoriev I.V."/>
            <person name="Kubicek C.P."/>
            <person name="Druzhinina I.S."/>
        </authorList>
    </citation>
    <scope>NUCLEOTIDE SEQUENCE [LARGE SCALE GENOMIC DNA]</scope>
    <source>
        <strain evidence="2 3">ATCC 18648</strain>
    </source>
</reference>
<dbReference type="Proteomes" id="UP000240760">
    <property type="component" value="Unassembled WGS sequence"/>
</dbReference>
<evidence type="ECO:0000256" key="1">
    <source>
        <dbReference type="SAM" id="MobiDB-lite"/>
    </source>
</evidence>
<proteinExistence type="predicted"/>
<dbReference type="AlphaFoldDB" id="A0A2T4BRP3"/>
<feature type="region of interest" description="Disordered" evidence="1">
    <location>
        <begin position="25"/>
        <end position="57"/>
    </location>
</feature>